<dbReference type="InterPro" id="IPR025662">
    <property type="entry name" value="Sigma_54_int_dom_ATP-bd_1"/>
</dbReference>
<dbReference type="InterPro" id="IPR009057">
    <property type="entry name" value="Homeodomain-like_sf"/>
</dbReference>
<gene>
    <name evidence="7" type="primary">mopR</name>
    <name evidence="7" type="ORF">SCARR_01993</name>
</gene>
<evidence type="ECO:0000313" key="7">
    <source>
        <dbReference type="EMBL" id="VGO19933.1"/>
    </source>
</evidence>
<dbReference type="InterPro" id="IPR025943">
    <property type="entry name" value="Sigma_54_int_dom_ATP-bd_2"/>
</dbReference>
<dbReference type="GO" id="GO:0043565">
    <property type="term" value="F:sequence-specific DNA binding"/>
    <property type="evidence" value="ECO:0007669"/>
    <property type="project" value="InterPro"/>
</dbReference>
<dbReference type="PROSITE" id="PS00675">
    <property type="entry name" value="SIGMA54_INTERACT_1"/>
    <property type="match status" value="1"/>
</dbReference>
<dbReference type="PROSITE" id="PS00688">
    <property type="entry name" value="SIGMA54_INTERACT_3"/>
    <property type="match status" value="1"/>
</dbReference>
<keyword evidence="8" id="KW-1185">Reference proteome</keyword>
<dbReference type="SMART" id="SM00382">
    <property type="entry name" value="AAA"/>
    <property type="match status" value="1"/>
</dbReference>
<dbReference type="PRINTS" id="PR01590">
    <property type="entry name" value="HTHFIS"/>
</dbReference>
<dbReference type="InterPro" id="IPR025944">
    <property type="entry name" value="Sigma_54_int_dom_CS"/>
</dbReference>
<dbReference type="Pfam" id="PF00158">
    <property type="entry name" value="Sigma54_activat"/>
    <property type="match status" value="1"/>
</dbReference>
<dbReference type="PROSITE" id="PS00676">
    <property type="entry name" value="SIGMA54_INTERACT_2"/>
    <property type="match status" value="1"/>
</dbReference>
<evidence type="ECO:0000313" key="8">
    <source>
        <dbReference type="Proteomes" id="UP000346198"/>
    </source>
</evidence>
<keyword evidence="1" id="KW-0547">Nucleotide-binding</keyword>
<dbReference type="InterPro" id="IPR058031">
    <property type="entry name" value="AAA_lid_NorR"/>
</dbReference>
<dbReference type="Pfam" id="PF02954">
    <property type="entry name" value="HTH_8"/>
    <property type="match status" value="1"/>
</dbReference>
<sequence length="543" mass="61280">MPRMKAEELKLDELIRFSDGLISLQGRRLILHDIRAFAHLRKDLLEDVGPVPARKILTRFGYFQGQEDAAAMKRIFEWDNLEEWLRAGPAMQSLQGLAKVTINSFQLDQAQEHLHMEVSWRDSCEAVEHLATFGAAEAPVCWSLAGYASGYASFCLGKEVVFIEDQCLATGKKLCTATGRDVDSWDQELGEHTAYFQQVGIGKEVLKLSEELKQSEMKLARQRWRTDQLEKKSKPAFFEVHSPAFEQVIDLATRVARYDSSVVITGESGVGKEILAQHIHRCSTRAENAFVAVSCAALPETLLNSELFGHKAGSFTGAQRDRIGLFEEADGGTIFLDEIGEIPVALQTKLLRALQEREIIRVGENRPRKVDVRILAATNSNLAQSVREGSFREDLYYRLRVIEIEIPPLRNRTEDILPLARYFIARFSARFDKPNVHLDAKCLNYLQDYRWPGNVRELENAMERAVVLCNKGAIQLEHLPPGVLHPTADTSPALFSPQRSLAEVEHEHILRALDWANGNKSQTAKILGISTATLWRKLKKPEE</sequence>
<keyword evidence="3" id="KW-0805">Transcription regulation</keyword>
<dbReference type="InterPro" id="IPR002078">
    <property type="entry name" value="Sigma_54_int"/>
</dbReference>
<dbReference type="FunFam" id="3.40.50.300:FF:000006">
    <property type="entry name" value="DNA-binding transcriptional regulator NtrC"/>
    <property type="match status" value="1"/>
</dbReference>
<dbReference type="GO" id="GO:0005524">
    <property type="term" value="F:ATP binding"/>
    <property type="evidence" value="ECO:0007669"/>
    <property type="project" value="UniProtKB-KW"/>
</dbReference>
<dbReference type="PANTHER" id="PTHR32071">
    <property type="entry name" value="TRANSCRIPTIONAL REGULATORY PROTEIN"/>
    <property type="match status" value="1"/>
</dbReference>
<dbReference type="Gene3D" id="3.30.1380.20">
    <property type="entry name" value="Trafficking protein particle complex subunit 3"/>
    <property type="match status" value="1"/>
</dbReference>
<keyword evidence="5" id="KW-0804">Transcription</keyword>
<name>A0A6C2UJ82_9BACT</name>
<evidence type="ECO:0000256" key="2">
    <source>
        <dbReference type="ARBA" id="ARBA00022840"/>
    </source>
</evidence>
<dbReference type="PROSITE" id="PS50045">
    <property type="entry name" value="SIGMA54_INTERACT_4"/>
    <property type="match status" value="1"/>
</dbReference>
<protein>
    <submittedName>
        <fullName evidence="7">Phenol regulator MopR</fullName>
    </submittedName>
</protein>
<dbReference type="InterPro" id="IPR003593">
    <property type="entry name" value="AAA+_ATPase"/>
</dbReference>
<dbReference type="InterPro" id="IPR010523">
    <property type="entry name" value="XylR_N"/>
</dbReference>
<dbReference type="AlphaFoldDB" id="A0A6C2UJ82"/>
<dbReference type="Gene3D" id="1.10.10.60">
    <property type="entry name" value="Homeodomain-like"/>
    <property type="match status" value="1"/>
</dbReference>
<dbReference type="Pfam" id="PF02830">
    <property type="entry name" value="V4R"/>
    <property type="match status" value="1"/>
</dbReference>
<dbReference type="CDD" id="cd00009">
    <property type="entry name" value="AAA"/>
    <property type="match status" value="1"/>
</dbReference>
<dbReference type="InterPro" id="IPR002197">
    <property type="entry name" value="HTH_Fis"/>
</dbReference>
<evidence type="ECO:0000256" key="1">
    <source>
        <dbReference type="ARBA" id="ARBA00022741"/>
    </source>
</evidence>
<dbReference type="InterPro" id="IPR027417">
    <property type="entry name" value="P-loop_NTPase"/>
</dbReference>
<dbReference type="Gene3D" id="1.10.8.60">
    <property type="match status" value="1"/>
</dbReference>
<dbReference type="SUPFAM" id="SSF46689">
    <property type="entry name" value="Homeodomain-like"/>
    <property type="match status" value="1"/>
</dbReference>
<accession>A0A6C2UJ82</accession>
<dbReference type="SMART" id="SM00989">
    <property type="entry name" value="V4R"/>
    <property type="match status" value="1"/>
</dbReference>
<evidence type="ECO:0000256" key="5">
    <source>
        <dbReference type="ARBA" id="ARBA00023163"/>
    </source>
</evidence>
<reference evidence="7 8" key="1">
    <citation type="submission" date="2019-04" db="EMBL/GenBank/DDBJ databases">
        <authorList>
            <person name="Van Vliet M D."/>
        </authorList>
    </citation>
    <scope>NUCLEOTIDE SEQUENCE [LARGE SCALE GENOMIC DNA]</scope>
    <source>
        <strain evidence="7 8">F21</strain>
    </source>
</reference>
<evidence type="ECO:0000259" key="6">
    <source>
        <dbReference type="PROSITE" id="PS50045"/>
    </source>
</evidence>
<dbReference type="Pfam" id="PF25601">
    <property type="entry name" value="AAA_lid_14"/>
    <property type="match status" value="1"/>
</dbReference>
<organism evidence="7 8">
    <name type="scientific">Pontiella sulfatireligans</name>
    <dbReference type="NCBI Taxonomy" id="2750658"/>
    <lineage>
        <taxon>Bacteria</taxon>
        <taxon>Pseudomonadati</taxon>
        <taxon>Kiritimatiellota</taxon>
        <taxon>Kiritimatiellia</taxon>
        <taxon>Kiritimatiellales</taxon>
        <taxon>Pontiellaceae</taxon>
        <taxon>Pontiella</taxon>
    </lineage>
</organism>
<dbReference type="Proteomes" id="UP000346198">
    <property type="component" value="Unassembled WGS sequence"/>
</dbReference>
<keyword evidence="4" id="KW-0238">DNA-binding</keyword>
<dbReference type="Gene3D" id="3.40.50.300">
    <property type="entry name" value="P-loop containing nucleotide triphosphate hydrolases"/>
    <property type="match status" value="1"/>
</dbReference>
<dbReference type="InterPro" id="IPR024096">
    <property type="entry name" value="NO_sig/Golgi_transp_ligand-bd"/>
</dbReference>
<dbReference type="InterPro" id="IPR004096">
    <property type="entry name" value="V4R"/>
</dbReference>
<dbReference type="GO" id="GO:0006355">
    <property type="term" value="P:regulation of DNA-templated transcription"/>
    <property type="evidence" value="ECO:0007669"/>
    <property type="project" value="InterPro"/>
</dbReference>
<evidence type="ECO:0000256" key="3">
    <source>
        <dbReference type="ARBA" id="ARBA00023015"/>
    </source>
</evidence>
<feature type="domain" description="Sigma-54 factor interaction" evidence="6">
    <location>
        <begin position="238"/>
        <end position="467"/>
    </location>
</feature>
<keyword evidence="2" id="KW-0067">ATP-binding</keyword>
<dbReference type="SUPFAM" id="SSF52540">
    <property type="entry name" value="P-loop containing nucleoside triphosphate hydrolases"/>
    <property type="match status" value="1"/>
</dbReference>
<dbReference type="Pfam" id="PF06505">
    <property type="entry name" value="XylR_N"/>
    <property type="match status" value="1"/>
</dbReference>
<dbReference type="EMBL" id="CAAHFH010000001">
    <property type="protein sequence ID" value="VGO19933.1"/>
    <property type="molecule type" value="Genomic_DNA"/>
</dbReference>
<proteinExistence type="predicted"/>
<evidence type="ECO:0000256" key="4">
    <source>
        <dbReference type="ARBA" id="ARBA00023125"/>
    </source>
</evidence>
<dbReference type="SUPFAM" id="SSF111126">
    <property type="entry name" value="Ligand-binding domain in the NO signalling and Golgi transport"/>
    <property type="match status" value="1"/>
</dbReference>